<gene>
    <name evidence="2" type="ORF">SAMN02745244_02553</name>
</gene>
<reference evidence="2 3" key="1">
    <citation type="submission" date="2016-11" db="EMBL/GenBank/DDBJ databases">
        <authorList>
            <person name="Jaros S."/>
            <person name="Januszkiewicz K."/>
            <person name="Wedrychowicz H."/>
        </authorList>
    </citation>
    <scope>NUCLEOTIDE SEQUENCE [LARGE SCALE GENOMIC DNA]</scope>
    <source>
        <strain evidence="2 3">DSM 12906</strain>
    </source>
</reference>
<proteinExistence type="predicted"/>
<dbReference type="Pfam" id="PF12728">
    <property type="entry name" value="HTH_17"/>
    <property type="match status" value="1"/>
</dbReference>
<organism evidence="2 3">
    <name type="scientific">Tessaracoccus bendigoensis DSM 12906</name>
    <dbReference type="NCBI Taxonomy" id="1123357"/>
    <lineage>
        <taxon>Bacteria</taxon>
        <taxon>Bacillati</taxon>
        <taxon>Actinomycetota</taxon>
        <taxon>Actinomycetes</taxon>
        <taxon>Propionibacteriales</taxon>
        <taxon>Propionibacteriaceae</taxon>
        <taxon>Tessaracoccus</taxon>
    </lineage>
</organism>
<dbReference type="RefSeq" id="WP_139280255.1">
    <property type="nucleotide sequence ID" value="NZ_FQZG01000050.1"/>
</dbReference>
<dbReference type="InterPro" id="IPR010093">
    <property type="entry name" value="SinI_DNA-bd"/>
</dbReference>
<dbReference type="InterPro" id="IPR041657">
    <property type="entry name" value="HTH_17"/>
</dbReference>
<dbReference type="Proteomes" id="UP000184512">
    <property type="component" value="Unassembled WGS sequence"/>
</dbReference>
<keyword evidence="3" id="KW-1185">Reference proteome</keyword>
<feature type="domain" description="Helix-turn-helix" evidence="1">
    <location>
        <begin position="58"/>
        <end position="105"/>
    </location>
</feature>
<name>A0A1M6JGH4_9ACTN</name>
<accession>A0A1M6JGH4</accession>
<dbReference type="NCBIfam" id="TIGR01764">
    <property type="entry name" value="excise"/>
    <property type="match status" value="1"/>
</dbReference>
<dbReference type="STRING" id="1123357.SAMN02745244_02553"/>
<dbReference type="GO" id="GO:0003677">
    <property type="term" value="F:DNA binding"/>
    <property type="evidence" value="ECO:0007669"/>
    <property type="project" value="InterPro"/>
</dbReference>
<dbReference type="OrthoDB" id="26212at2"/>
<dbReference type="EMBL" id="FQZG01000050">
    <property type="protein sequence ID" value="SHJ45786.1"/>
    <property type="molecule type" value="Genomic_DNA"/>
</dbReference>
<protein>
    <submittedName>
        <fullName evidence="2">DNA binding domain-containing protein, excisionase family</fullName>
    </submittedName>
</protein>
<evidence type="ECO:0000259" key="1">
    <source>
        <dbReference type="Pfam" id="PF12728"/>
    </source>
</evidence>
<evidence type="ECO:0000313" key="3">
    <source>
        <dbReference type="Proteomes" id="UP000184512"/>
    </source>
</evidence>
<evidence type="ECO:0000313" key="2">
    <source>
        <dbReference type="EMBL" id="SHJ45786.1"/>
    </source>
</evidence>
<sequence length="127" mass="14191">MTELLTRDAGALHRALEKGGDEIKVSVSRETAEWLSQLVDAKARGQGVLVTRRNAEVTPAEAAELLGMSRPQVRKLMDEGRLIFRKVGAHHRVKLASVHAFLEEERLHMEAGMEELSRLQNELGLLE</sequence>
<dbReference type="AlphaFoldDB" id="A0A1M6JGH4"/>